<name>A0A917RER4_9ACTN</name>
<dbReference type="AlphaFoldDB" id="A0A917RER4"/>
<reference evidence="1" key="2">
    <citation type="submission" date="2020-09" db="EMBL/GenBank/DDBJ databases">
        <authorList>
            <person name="Sun Q."/>
            <person name="Ohkuma M."/>
        </authorList>
    </citation>
    <scope>NUCLEOTIDE SEQUENCE</scope>
    <source>
        <strain evidence="1">JCM 3035</strain>
    </source>
</reference>
<dbReference type="EMBL" id="BMPQ01000030">
    <property type="protein sequence ID" value="GGL04253.1"/>
    <property type="molecule type" value="Genomic_DNA"/>
</dbReference>
<dbReference type="NCBIfam" id="TIGR02243">
    <property type="entry name" value="putative baseplate assembly protein"/>
    <property type="match status" value="1"/>
</dbReference>
<organism evidence="1 2">
    <name type="scientific">Streptomyces flaveus</name>
    <dbReference type="NCBI Taxonomy" id="66370"/>
    <lineage>
        <taxon>Bacteria</taxon>
        <taxon>Bacillati</taxon>
        <taxon>Actinomycetota</taxon>
        <taxon>Actinomycetes</taxon>
        <taxon>Kitasatosporales</taxon>
        <taxon>Streptomycetaceae</taxon>
        <taxon>Streptomyces</taxon>
        <taxon>Streptomyces aurantiacus group</taxon>
    </lineage>
</organism>
<comment type="caution">
    <text evidence="1">The sequence shown here is derived from an EMBL/GenBank/DDBJ whole genome shotgun (WGS) entry which is preliminary data.</text>
</comment>
<dbReference type="Proteomes" id="UP000637788">
    <property type="component" value="Unassembled WGS sequence"/>
</dbReference>
<proteinExistence type="predicted"/>
<evidence type="ECO:0000313" key="2">
    <source>
        <dbReference type="Proteomes" id="UP000637788"/>
    </source>
</evidence>
<evidence type="ECO:0000313" key="1">
    <source>
        <dbReference type="EMBL" id="GGL04253.1"/>
    </source>
</evidence>
<protein>
    <submittedName>
        <fullName evidence="1">Baseplate assembly protein</fullName>
    </submittedName>
</protein>
<keyword evidence="2" id="KW-1185">Reference proteome</keyword>
<accession>A0A917RER4</accession>
<dbReference type="RefSeq" id="WP_189326327.1">
    <property type="nucleotide sequence ID" value="NZ_BMPQ01000030.1"/>
</dbReference>
<sequence>MPLPLPKLDSRTWQELTTEARELIAHRAPGWTDHNAHDPGITLMELFAWLTELELFQLDRVPPAALRGFLRLAGVEPRPAGVATTVVALRRAPGNAGAVVLPAGLQVCDTERVTVFESVRRLSVSPAWLELSGAEGTSRGRLLAEAGEEDGGRPLDVTGANLAEGQSLWPFGERPRVGNALRLGFTELPAGPGDELSLQVWTPEWETDRGTGGRAHYWARTVWEYLDGGNWAPLLTRWDGTRALTHTGRVVLRGPTRFPSDPADGRHWIRCRLASGGYECPPRLLAVAVNAVEVHHAETVSGPELLGVGRGAAGERFELGARPVVAGSTRIQVAGDDSWREVTEWDRTGSHDRHYLLDPVEGVITFGDGRVGRVPAAGSRITAMRFQAGGGAAGNIPAGQLTRLVDVGALESVVQPLPAVGGGPAEELSRAHGRLLELLARPERGVTAADLEALALRTPEVPVGRAHAVPGHHPAYGCLPAAGAVTVVVLPRCGEPPTPSPGFLKAVRLFLEPRRPLCTELRVVGPTYVPVTVRATLHPDRTTPPDLASLARDALDAYFDPLTGGPDGSGRPFGRDVLESEVMALLDALPGVRFVDGLGISGPDDTGPRCGNLPLCATELALSGPHSITLAEVAR</sequence>
<gene>
    <name evidence="1" type="ORF">GCM10010094_76290</name>
</gene>
<reference evidence="1" key="1">
    <citation type="journal article" date="2014" name="Int. J. Syst. Evol. Microbiol.">
        <title>Complete genome sequence of Corynebacterium casei LMG S-19264T (=DSM 44701T), isolated from a smear-ripened cheese.</title>
        <authorList>
            <consortium name="US DOE Joint Genome Institute (JGI-PGF)"/>
            <person name="Walter F."/>
            <person name="Albersmeier A."/>
            <person name="Kalinowski J."/>
            <person name="Ruckert C."/>
        </authorList>
    </citation>
    <scope>NUCLEOTIDE SEQUENCE</scope>
    <source>
        <strain evidence="1">JCM 3035</strain>
    </source>
</reference>
<dbReference type="InterPro" id="IPR011749">
    <property type="entry name" value="CHP02243"/>
</dbReference>